<evidence type="ECO:0000313" key="1">
    <source>
        <dbReference type="EMBL" id="GHO97447.1"/>
    </source>
</evidence>
<dbReference type="Proteomes" id="UP000597444">
    <property type="component" value="Unassembled WGS sequence"/>
</dbReference>
<comment type="caution">
    <text evidence="1">The sequence shown here is derived from an EMBL/GenBank/DDBJ whole genome shotgun (WGS) entry which is preliminary data.</text>
</comment>
<keyword evidence="2" id="KW-1185">Reference proteome</keyword>
<evidence type="ECO:0000313" key="2">
    <source>
        <dbReference type="Proteomes" id="UP000597444"/>
    </source>
</evidence>
<dbReference type="AlphaFoldDB" id="A0A8J3N3V2"/>
<proteinExistence type="predicted"/>
<sequence length="185" mass="20802">MENIEQSFQAEKRSRERFGVTPAILKKAGHLRDTVFPQAGVTLYLEKQHAYAVTDQQDLVSLGPLQLLTEMSDNQVLQTIRHALKSHTHQKRSLHELRVRAGLYSQKALADYINERFATEHKPSVISARTIWRAENGSPIAQTTALLIVAALQERGVQATIDRIDWVIGHQGKREQPPMESASSS</sequence>
<protein>
    <submittedName>
        <fullName evidence="1">Uncharacterized protein</fullName>
    </submittedName>
</protein>
<dbReference type="EMBL" id="BNJK01000001">
    <property type="protein sequence ID" value="GHO97447.1"/>
    <property type="molecule type" value="Genomic_DNA"/>
</dbReference>
<dbReference type="RefSeq" id="WP_220208003.1">
    <property type="nucleotide sequence ID" value="NZ_BNJK01000001.1"/>
</dbReference>
<name>A0A8J3N3V2_9CHLR</name>
<reference evidence="1" key="1">
    <citation type="submission" date="2020-10" db="EMBL/GenBank/DDBJ databases">
        <title>Taxonomic study of unclassified bacteria belonging to the class Ktedonobacteria.</title>
        <authorList>
            <person name="Yabe S."/>
            <person name="Wang C.M."/>
            <person name="Zheng Y."/>
            <person name="Sakai Y."/>
            <person name="Cavaletti L."/>
            <person name="Monciardini P."/>
            <person name="Donadio S."/>
        </authorList>
    </citation>
    <scope>NUCLEOTIDE SEQUENCE</scope>
    <source>
        <strain evidence="1">ID150040</strain>
    </source>
</reference>
<organism evidence="1 2">
    <name type="scientific">Reticulibacter mediterranei</name>
    <dbReference type="NCBI Taxonomy" id="2778369"/>
    <lineage>
        <taxon>Bacteria</taxon>
        <taxon>Bacillati</taxon>
        <taxon>Chloroflexota</taxon>
        <taxon>Ktedonobacteria</taxon>
        <taxon>Ktedonobacterales</taxon>
        <taxon>Reticulibacteraceae</taxon>
        <taxon>Reticulibacter</taxon>
    </lineage>
</organism>
<gene>
    <name evidence="1" type="ORF">KSF_074950</name>
</gene>
<accession>A0A8J3N3V2</accession>